<organism evidence="13">
    <name type="scientific">hydrothermal vent metagenome</name>
    <dbReference type="NCBI Taxonomy" id="652676"/>
    <lineage>
        <taxon>unclassified sequences</taxon>
        <taxon>metagenomes</taxon>
        <taxon>ecological metagenomes</taxon>
    </lineage>
</organism>
<dbReference type="AlphaFoldDB" id="A0A3B0ZA15"/>
<dbReference type="GO" id="GO:0009425">
    <property type="term" value="C:bacterial-type flagellum basal body"/>
    <property type="evidence" value="ECO:0007669"/>
    <property type="project" value="UniProtKB-SubCell"/>
</dbReference>
<keyword evidence="5" id="KW-1003">Cell membrane</keyword>
<evidence type="ECO:0000313" key="13">
    <source>
        <dbReference type="EMBL" id="VAW84392.1"/>
    </source>
</evidence>
<dbReference type="NCBIfam" id="TIGR00207">
    <property type="entry name" value="fliG"/>
    <property type="match status" value="1"/>
</dbReference>
<comment type="similarity">
    <text evidence="3">Belongs to the FliG family.</text>
</comment>
<dbReference type="SUPFAM" id="SSF48029">
    <property type="entry name" value="FliG"/>
    <property type="match status" value="2"/>
</dbReference>
<dbReference type="InterPro" id="IPR011002">
    <property type="entry name" value="FliG_a-hlx"/>
</dbReference>
<evidence type="ECO:0000256" key="1">
    <source>
        <dbReference type="ARBA" id="ARBA00004117"/>
    </source>
</evidence>
<evidence type="ECO:0000256" key="4">
    <source>
        <dbReference type="ARBA" id="ARBA00021870"/>
    </source>
</evidence>
<dbReference type="PANTHER" id="PTHR30534:SF0">
    <property type="entry name" value="FLAGELLAR MOTOR SWITCH PROTEIN FLIG"/>
    <property type="match status" value="1"/>
</dbReference>
<feature type="domain" description="Flagellar motor switch protein FliG N-terminal" evidence="12">
    <location>
        <begin position="5"/>
        <end position="106"/>
    </location>
</feature>
<dbReference type="EMBL" id="UOFO01000043">
    <property type="protein sequence ID" value="VAW84392.1"/>
    <property type="molecule type" value="Genomic_DNA"/>
</dbReference>
<reference evidence="13" key="1">
    <citation type="submission" date="2018-06" db="EMBL/GenBank/DDBJ databases">
        <authorList>
            <person name="Zhirakovskaya E."/>
        </authorList>
    </citation>
    <scope>NUCLEOTIDE SEQUENCE</scope>
</reference>
<dbReference type="FunFam" id="1.10.220.30:FF:000001">
    <property type="entry name" value="Flagellar motor switch protein FliG"/>
    <property type="match status" value="1"/>
</dbReference>
<keyword evidence="13" id="KW-0966">Cell projection</keyword>
<keyword evidence="9" id="KW-0975">Bacterial flagellum</keyword>
<evidence type="ECO:0000256" key="8">
    <source>
        <dbReference type="ARBA" id="ARBA00023136"/>
    </source>
</evidence>
<dbReference type="PIRSF" id="PIRSF003161">
    <property type="entry name" value="FliG"/>
    <property type="match status" value="1"/>
</dbReference>
<dbReference type="InterPro" id="IPR023087">
    <property type="entry name" value="Flg_Motor_Flig_C"/>
</dbReference>
<gene>
    <name evidence="13" type="ORF">MNBD_GAMMA16-504</name>
</gene>
<dbReference type="GO" id="GO:0006935">
    <property type="term" value="P:chemotaxis"/>
    <property type="evidence" value="ECO:0007669"/>
    <property type="project" value="UniProtKB-KW"/>
</dbReference>
<dbReference type="GO" id="GO:0071973">
    <property type="term" value="P:bacterial-type flagellum-dependent cell motility"/>
    <property type="evidence" value="ECO:0007669"/>
    <property type="project" value="InterPro"/>
</dbReference>
<protein>
    <recommendedName>
        <fullName evidence="4">Flagellar motor switch protein FliG</fullName>
    </recommendedName>
</protein>
<evidence type="ECO:0000259" key="11">
    <source>
        <dbReference type="Pfam" id="PF14841"/>
    </source>
</evidence>
<name>A0A3B0ZA15_9ZZZZ</name>
<keyword evidence="8" id="KW-0472">Membrane</keyword>
<evidence type="ECO:0000256" key="7">
    <source>
        <dbReference type="ARBA" id="ARBA00022779"/>
    </source>
</evidence>
<dbReference type="InterPro" id="IPR000090">
    <property type="entry name" value="Flg_Motor_Flig"/>
</dbReference>
<dbReference type="InterPro" id="IPR032779">
    <property type="entry name" value="FliG_M"/>
</dbReference>
<evidence type="ECO:0000256" key="3">
    <source>
        <dbReference type="ARBA" id="ARBA00010299"/>
    </source>
</evidence>
<feature type="domain" description="Flagellar motor switch protein FliG C-terminal" evidence="10">
    <location>
        <begin position="218"/>
        <end position="324"/>
    </location>
</feature>
<evidence type="ECO:0000256" key="9">
    <source>
        <dbReference type="ARBA" id="ARBA00023143"/>
    </source>
</evidence>
<accession>A0A3B0ZA15</accession>
<keyword evidence="13" id="KW-0282">Flagellum</keyword>
<dbReference type="GO" id="GO:0005886">
    <property type="term" value="C:plasma membrane"/>
    <property type="evidence" value="ECO:0007669"/>
    <property type="project" value="UniProtKB-SubCell"/>
</dbReference>
<keyword evidence="7" id="KW-0283">Flagellar rotation</keyword>
<dbReference type="GO" id="GO:0003774">
    <property type="term" value="F:cytoskeletal motor activity"/>
    <property type="evidence" value="ECO:0007669"/>
    <property type="project" value="InterPro"/>
</dbReference>
<dbReference type="PANTHER" id="PTHR30534">
    <property type="entry name" value="FLAGELLAR MOTOR SWITCH PROTEIN FLIG"/>
    <property type="match status" value="1"/>
</dbReference>
<evidence type="ECO:0000256" key="5">
    <source>
        <dbReference type="ARBA" id="ARBA00022475"/>
    </source>
</evidence>
<evidence type="ECO:0000259" key="12">
    <source>
        <dbReference type="Pfam" id="PF14842"/>
    </source>
</evidence>
<dbReference type="Pfam" id="PF01706">
    <property type="entry name" value="FliG_C"/>
    <property type="match status" value="1"/>
</dbReference>
<keyword evidence="13" id="KW-0969">Cilium</keyword>
<proteinExistence type="inferred from homology"/>
<dbReference type="Pfam" id="PF14842">
    <property type="entry name" value="FliG_N"/>
    <property type="match status" value="1"/>
</dbReference>
<evidence type="ECO:0000256" key="2">
    <source>
        <dbReference type="ARBA" id="ARBA00004413"/>
    </source>
</evidence>
<dbReference type="Pfam" id="PF14841">
    <property type="entry name" value="FliG_M"/>
    <property type="match status" value="1"/>
</dbReference>
<evidence type="ECO:0000256" key="6">
    <source>
        <dbReference type="ARBA" id="ARBA00022500"/>
    </source>
</evidence>
<evidence type="ECO:0000259" key="10">
    <source>
        <dbReference type="Pfam" id="PF01706"/>
    </source>
</evidence>
<dbReference type="PRINTS" id="PR00954">
    <property type="entry name" value="FLGMOTORFLIG"/>
</dbReference>
<dbReference type="Gene3D" id="1.10.220.30">
    <property type="match status" value="3"/>
</dbReference>
<sequence>MASSFSGPDKAAILLMSLGEQNAAEVLKLLGPKEVQRVGIAMAGMEKVNKDEATDVLGDFVDAVENQTNLGVGSEEYIKTVLLDALGEGKAEGVIDRILMGRNSKGLEALKWMDSRSVAEVIRLEHPQIIAIVLSYLDSDHAADVLNQLPERTRPDVVMRIASLDGIQPSALLELDEIMEKQFSSSSNVKSSNVGGTKVAADILNFLDTSIESEVMDSIKEIDSDLGQTIEDHMFVFENLSALDDRSIQSLLREVSSDSLLLALKGSDESLKEQFFKNMSKRAAEMLRDDLEAKGPVRLSEVEGAQKEILVIARRLAESGDISLGGGSGDEFV</sequence>
<keyword evidence="6" id="KW-0145">Chemotaxis</keyword>
<feature type="domain" description="Flagellar motor switch protein FliG middle" evidence="11">
    <location>
        <begin position="116"/>
        <end position="188"/>
    </location>
</feature>
<comment type="subcellular location">
    <subcellularLocation>
        <location evidence="1">Bacterial flagellum basal body</location>
    </subcellularLocation>
    <subcellularLocation>
        <location evidence="2">Cell membrane</location>
        <topology evidence="2">Peripheral membrane protein</topology>
        <orientation evidence="2">Cytoplasmic side</orientation>
    </subcellularLocation>
</comment>
<dbReference type="InterPro" id="IPR028263">
    <property type="entry name" value="FliG_N"/>
</dbReference>